<organism evidence="2 3">
    <name type="scientific">Desulfuromusa kysingii</name>
    <dbReference type="NCBI Taxonomy" id="37625"/>
    <lineage>
        <taxon>Bacteria</taxon>
        <taxon>Pseudomonadati</taxon>
        <taxon>Thermodesulfobacteriota</taxon>
        <taxon>Desulfuromonadia</taxon>
        <taxon>Desulfuromonadales</taxon>
        <taxon>Geopsychrobacteraceae</taxon>
        <taxon>Desulfuromusa</taxon>
    </lineage>
</organism>
<dbReference type="STRING" id="37625.SAMN05660420_01757"/>
<dbReference type="AlphaFoldDB" id="A0A1H4A2F7"/>
<dbReference type="Proteomes" id="UP000199409">
    <property type="component" value="Unassembled WGS sequence"/>
</dbReference>
<name>A0A1H4A2F7_9BACT</name>
<proteinExistence type="predicted"/>
<accession>A0A1H4A2F7</accession>
<reference evidence="2 3" key="1">
    <citation type="submission" date="2016-10" db="EMBL/GenBank/DDBJ databases">
        <authorList>
            <person name="de Groot N.N."/>
        </authorList>
    </citation>
    <scope>NUCLEOTIDE SEQUENCE [LARGE SCALE GENOMIC DNA]</scope>
    <source>
        <strain evidence="2 3">DSM 7343</strain>
    </source>
</reference>
<gene>
    <name evidence="2" type="ORF">SAMN05660420_01757</name>
</gene>
<dbReference type="OrthoDB" id="3596at2"/>
<dbReference type="RefSeq" id="WP_092346906.1">
    <property type="nucleotide sequence ID" value="NZ_FNQN01000004.1"/>
</dbReference>
<dbReference type="Gene3D" id="3.40.50.11590">
    <property type="match status" value="1"/>
</dbReference>
<protein>
    <submittedName>
        <fullName evidence="2">Putative heavy-metal chelation</fullName>
    </submittedName>
</protein>
<dbReference type="SUPFAM" id="SSF159713">
    <property type="entry name" value="Dhaf3308-like"/>
    <property type="match status" value="1"/>
</dbReference>
<evidence type="ECO:0000259" key="1">
    <source>
        <dbReference type="Pfam" id="PF04016"/>
    </source>
</evidence>
<evidence type="ECO:0000313" key="3">
    <source>
        <dbReference type="Proteomes" id="UP000199409"/>
    </source>
</evidence>
<feature type="domain" description="Putative heavy-metal chelation" evidence="1">
    <location>
        <begin position="132"/>
        <end position="220"/>
    </location>
</feature>
<dbReference type="InterPro" id="IPR007161">
    <property type="entry name" value="DUF364"/>
</dbReference>
<dbReference type="Pfam" id="PF04016">
    <property type="entry name" value="DUF364"/>
    <property type="match status" value="1"/>
</dbReference>
<keyword evidence="3" id="KW-1185">Reference proteome</keyword>
<sequence>MFYSQLKERFSILAKEHSLLGENIAISARILKNEEAIGNPTRQDYPLLKGKEFLMEANFRGCRGQAFTDAPCEKVSTLAGILALPIEKVEHRALFIASLNAVIRFLKPELETVHCHNDEPEECAAEIIRRLQKQPVAKIGQVGLQPAILAKLVETFGADNVICIDRDEHQRGSSKFGVPIKWGGEQETAELFKQSDVVLATGSTVINGSLPTLIKLAEKNTVPLYFYGTSIAGTAELMNLKRFCFQAT</sequence>
<dbReference type="EMBL" id="FNQN01000004">
    <property type="protein sequence ID" value="SEA29654.1"/>
    <property type="molecule type" value="Genomic_DNA"/>
</dbReference>
<evidence type="ECO:0000313" key="2">
    <source>
        <dbReference type="EMBL" id="SEA29654.1"/>
    </source>
</evidence>